<dbReference type="STRING" id="335543.Sfum_3994"/>
<dbReference type="KEGG" id="sfu:Sfum_3994"/>
<evidence type="ECO:0000256" key="4">
    <source>
        <dbReference type="ARBA" id="ARBA00022970"/>
    </source>
</evidence>
<keyword evidence="6" id="KW-0675">Receptor</keyword>
<reference evidence="6 7" key="1">
    <citation type="submission" date="2006-10" db="EMBL/GenBank/DDBJ databases">
        <title>Complete sequence of Syntrophobacter fumaroxidans MPOB.</title>
        <authorList>
            <consortium name="US DOE Joint Genome Institute"/>
            <person name="Copeland A."/>
            <person name="Lucas S."/>
            <person name="Lapidus A."/>
            <person name="Barry K."/>
            <person name="Detter J.C."/>
            <person name="Glavina del Rio T."/>
            <person name="Hammon N."/>
            <person name="Israni S."/>
            <person name="Pitluck S."/>
            <person name="Goltsman E.G."/>
            <person name="Martinez M."/>
            <person name="Schmutz J."/>
            <person name="Larimer F."/>
            <person name="Land M."/>
            <person name="Hauser L."/>
            <person name="Kyrpides N."/>
            <person name="Kim E."/>
            <person name="Boone D.R."/>
            <person name="Brockman F."/>
            <person name="Culley D."/>
            <person name="Ferry J."/>
            <person name="Gunsalus R."/>
            <person name="McInerney M.J."/>
            <person name="Morrison M."/>
            <person name="Plugge C."/>
            <person name="Rohlin L."/>
            <person name="Scholten J."/>
            <person name="Sieber J."/>
            <person name="Stams A.J.M."/>
            <person name="Worm P."/>
            <person name="Henstra A.M."/>
            <person name="Richardson P."/>
        </authorList>
    </citation>
    <scope>NUCLEOTIDE SEQUENCE [LARGE SCALE GENOMIC DNA]</scope>
    <source>
        <strain evidence="7">DSM 10017 / MPOB</strain>
    </source>
</reference>
<keyword evidence="4" id="KW-0029">Amino-acid transport</keyword>
<dbReference type="GO" id="GO:0006865">
    <property type="term" value="P:amino acid transport"/>
    <property type="evidence" value="ECO:0007669"/>
    <property type="project" value="UniProtKB-KW"/>
</dbReference>
<evidence type="ECO:0000256" key="3">
    <source>
        <dbReference type="ARBA" id="ARBA00022729"/>
    </source>
</evidence>
<name>A0LQF9_SYNFM</name>
<proteinExistence type="inferred from homology"/>
<sequence>MKKLTIIISLIVAVALVAWVEATMAGPQESPIRVGVVLPLTGNLSKFGNIEKNSFNMGLEEINAAGGVNGRPIELVFADDASRIETGRSAVEKLVVQDKVVALTGGYSSDVTLAVAFLANRLRIPFLVTTGAADMITERDWDYVFRINQPISEYSKTLIEFLHGELKYKSVAILHDSGLFGRAGAIEFSEHATELGWKIVLQEGYEPGTVDFKPLLGKAKAAKPDVVYMISYVHEAALLMKQSKELNFAPKVFAGAGAGFTLPEFYELAGSAAENVFRRLCGHRKSHIQERGNTPSITGKNTEPKQTTMVLRHTLPSTFLQTRSKGRRNLRREAFVKPL</sequence>
<dbReference type="SUPFAM" id="SSF53822">
    <property type="entry name" value="Periplasmic binding protein-like I"/>
    <property type="match status" value="1"/>
</dbReference>
<dbReference type="eggNOG" id="COG0683">
    <property type="taxonomic scope" value="Bacteria"/>
</dbReference>
<dbReference type="InterPro" id="IPR028081">
    <property type="entry name" value="Leu-bd"/>
</dbReference>
<feature type="domain" description="Leucine-binding protein" evidence="5">
    <location>
        <begin position="31"/>
        <end position="277"/>
    </location>
</feature>
<keyword evidence="7" id="KW-1185">Reference proteome</keyword>
<dbReference type="HOGENOM" id="CLU_818684_0_0_7"/>
<comment type="similarity">
    <text evidence="1">Belongs to the leucine-binding protein family.</text>
</comment>
<dbReference type="EMBL" id="CP000478">
    <property type="protein sequence ID" value="ABK19661.1"/>
    <property type="molecule type" value="Genomic_DNA"/>
</dbReference>
<evidence type="ECO:0000256" key="2">
    <source>
        <dbReference type="ARBA" id="ARBA00022448"/>
    </source>
</evidence>
<dbReference type="Pfam" id="PF13458">
    <property type="entry name" value="Peripla_BP_6"/>
    <property type="match status" value="1"/>
</dbReference>
<evidence type="ECO:0000259" key="5">
    <source>
        <dbReference type="Pfam" id="PF13458"/>
    </source>
</evidence>
<dbReference type="AlphaFoldDB" id="A0LQF9"/>
<dbReference type="InterPro" id="IPR051010">
    <property type="entry name" value="BCAA_transport"/>
</dbReference>
<dbReference type="Gene3D" id="3.40.50.2300">
    <property type="match status" value="2"/>
</dbReference>
<evidence type="ECO:0000256" key="1">
    <source>
        <dbReference type="ARBA" id="ARBA00010062"/>
    </source>
</evidence>
<dbReference type="InterPro" id="IPR028082">
    <property type="entry name" value="Peripla_BP_I"/>
</dbReference>
<gene>
    <name evidence="6" type="ordered locus">Sfum_3994</name>
</gene>
<evidence type="ECO:0000313" key="6">
    <source>
        <dbReference type="EMBL" id="ABK19661.1"/>
    </source>
</evidence>
<dbReference type="InterPro" id="IPR000709">
    <property type="entry name" value="Leu_Ile_Val-bd"/>
</dbReference>
<keyword evidence="2" id="KW-0813">Transport</keyword>
<dbReference type="PRINTS" id="PR00337">
    <property type="entry name" value="LEUILEVALBP"/>
</dbReference>
<organism evidence="6 7">
    <name type="scientific">Syntrophobacter fumaroxidans (strain DSM 10017 / MPOB)</name>
    <dbReference type="NCBI Taxonomy" id="335543"/>
    <lineage>
        <taxon>Bacteria</taxon>
        <taxon>Pseudomonadati</taxon>
        <taxon>Thermodesulfobacteriota</taxon>
        <taxon>Syntrophobacteria</taxon>
        <taxon>Syntrophobacterales</taxon>
        <taxon>Syntrophobacteraceae</taxon>
        <taxon>Syntrophobacter</taxon>
    </lineage>
</organism>
<dbReference type="Proteomes" id="UP000001784">
    <property type="component" value="Chromosome"/>
</dbReference>
<dbReference type="PANTHER" id="PTHR30483">
    <property type="entry name" value="LEUCINE-SPECIFIC-BINDING PROTEIN"/>
    <property type="match status" value="1"/>
</dbReference>
<dbReference type="InParanoid" id="A0LQF9"/>
<evidence type="ECO:0000313" key="7">
    <source>
        <dbReference type="Proteomes" id="UP000001784"/>
    </source>
</evidence>
<protein>
    <submittedName>
        <fullName evidence="6">Extracellular ligand-binding receptor</fullName>
    </submittedName>
</protein>
<keyword evidence="3" id="KW-0732">Signal</keyword>
<accession>A0LQF9</accession>